<accession>A0ABY3ULJ8</accession>
<dbReference type="InterPro" id="IPR026954">
    <property type="entry name" value="PknH-like_Extracell"/>
</dbReference>
<dbReference type="RefSeq" id="WP_239720018.1">
    <property type="nucleotide sequence ID" value="NZ_CP092423.2"/>
</dbReference>
<dbReference type="Pfam" id="PF14032">
    <property type="entry name" value="PknH_C"/>
    <property type="match status" value="1"/>
</dbReference>
<protein>
    <submittedName>
        <fullName evidence="2">Sensor domain-containing protein</fullName>
    </submittedName>
</protein>
<evidence type="ECO:0000259" key="1">
    <source>
        <dbReference type="Pfam" id="PF14032"/>
    </source>
</evidence>
<organism evidence="2 3">
    <name type="scientific">Mycobacterium lentiflavum</name>
    <dbReference type="NCBI Taxonomy" id="141349"/>
    <lineage>
        <taxon>Bacteria</taxon>
        <taxon>Bacillati</taxon>
        <taxon>Actinomycetota</taxon>
        <taxon>Actinomycetes</taxon>
        <taxon>Mycobacteriales</taxon>
        <taxon>Mycobacteriaceae</taxon>
        <taxon>Mycobacterium</taxon>
        <taxon>Mycobacterium simiae complex</taxon>
    </lineage>
</organism>
<name>A0ABY3ULJ8_MYCLN</name>
<dbReference type="InterPro" id="IPR038232">
    <property type="entry name" value="PknH-like_Extracell_sf"/>
</dbReference>
<sequence>MNTTVPSTSSVPPVPITALDGLLASPADVAAAVSAPPLVSLTKPAESHSFFDDEIADNNCVGVILAVVQSFYDGTGWVSMRRQELADAPDSAAIKYSVVEAVVAYQDAGAAAKFYQRATDRFHQCANRTLNVREVNVPNSRAAFEMVGQVSEKDGIVSTSLLWEGGDGRNCQRGVSVRNNVIIDVSDCGYNVSDSVVPALIKPIAAKIDAAR</sequence>
<evidence type="ECO:0000313" key="2">
    <source>
        <dbReference type="EMBL" id="ULP40480.1"/>
    </source>
</evidence>
<dbReference type="Gene3D" id="3.40.1000.70">
    <property type="entry name" value="PknH-like extracellular domain"/>
    <property type="match status" value="1"/>
</dbReference>
<keyword evidence="3" id="KW-1185">Reference proteome</keyword>
<gene>
    <name evidence="2" type="ORF">MJO58_15880</name>
</gene>
<dbReference type="EMBL" id="CP092423">
    <property type="protein sequence ID" value="ULP40480.1"/>
    <property type="molecule type" value="Genomic_DNA"/>
</dbReference>
<proteinExistence type="predicted"/>
<evidence type="ECO:0000313" key="3">
    <source>
        <dbReference type="Proteomes" id="UP001055171"/>
    </source>
</evidence>
<feature type="domain" description="PknH-like extracellular" evidence="1">
    <location>
        <begin position="15"/>
        <end position="207"/>
    </location>
</feature>
<dbReference type="Proteomes" id="UP001055171">
    <property type="component" value="Chromosome"/>
</dbReference>
<reference evidence="2" key="1">
    <citation type="submission" date="2022-08" db="EMBL/GenBank/DDBJ databases">
        <title>Complete genome sequence of 14 non-tuberculosis mycobacteria type-strains.</title>
        <authorList>
            <person name="Igarashi Y."/>
            <person name="Osugi A."/>
            <person name="Mitarai S."/>
        </authorList>
    </citation>
    <scope>NUCLEOTIDE SEQUENCE</scope>
    <source>
        <strain evidence="2">ATCC 51985</strain>
    </source>
</reference>